<evidence type="ECO:0000313" key="4">
    <source>
        <dbReference type="EMBL" id="GAA3140838.1"/>
    </source>
</evidence>
<dbReference type="SUPFAM" id="SSF53335">
    <property type="entry name" value="S-adenosyl-L-methionine-dependent methyltransferases"/>
    <property type="match status" value="1"/>
</dbReference>
<proteinExistence type="predicted"/>
<dbReference type="InterPro" id="IPR041698">
    <property type="entry name" value="Methyltransf_25"/>
</dbReference>
<keyword evidence="5" id="KW-1185">Reference proteome</keyword>
<evidence type="ECO:0000259" key="3">
    <source>
        <dbReference type="Pfam" id="PF13649"/>
    </source>
</evidence>
<evidence type="ECO:0000256" key="2">
    <source>
        <dbReference type="ARBA" id="ARBA00022679"/>
    </source>
</evidence>
<dbReference type="Gene3D" id="2.20.130.10">
    <property type="entry name" value="CAC2371-like domains"/>
    <property type="match status" value="1"/>
</dbReference>
<sequence length="237" mass="25774">MYGTDLAQVYDLVHRERGKDYRAEAEAVAAVARERRPGAARLLDVACGTGAHLRHFTTLFEHAEGLELSEPMARAARAALPGVAVHPGDMRQFRLGTTFDVVTCMFGSIGYMESEAELTLTLRAFGAHLEPGGVAVVDPWWFDETFTEGHVSADVVTVDGTTISRVSHSARRGAASHMDVHFVVAEPAAGARHFVDTHVISLFGRAQYEEAFRQAGFTVEYLPESPSGRGLFVGVRT</sequence>
<dbReference type="CDD" id="cd02440">
    <property type="entry name" value="AdoMet_MTases"/>
    <property type="match status" value="1"/>
</dbReference>
<gene>
    <name evidence="4" type="ORF">GCM10010449_71110</name>
</gene>
<protein>
    <submittedName>
        <fullName evidence="4">Class I SAM-dependent methyltransferase</fullName>
    </submittedName>
</protein>
<dbReference type="RefSeq" id="WP_344528310.1">
    <property type="nucleotide sequence ID" value="NZ_BAAAUG010000162.1"/>
</dbReference>
<evidence type="ECO:0000313" key="5">
    <source>
        <dbReference type="Proteomes" id="UP001501637"/>
    </source>
</evidence>
<dbReference type="GO" id="GO:0032259">
    <property type="term" value="P:methylation"/>
    <property type="evidence" value="ECO:0007669"/>
    <property type="project" value="UniProtKB-KW"/>
</dbReference>
<dbReference type="GO" id="GO:0008168">
    <property type="term" value="F:methyltransferase activity"/>
    <property type="evidence" value="ECO:0007669"/>
    <property type="project" value="UniProtKB-KW"/>
</dbReference>
<feature type="domain" description="Methyltransferase" evidence="3">
    <location>
        <begin position="43"/>
        <end position="133"/>
    </location>
</feature>
<dbReference type="Proteomes" id="UP001501637">
    <property type="component" value="Unassembled WGS sequence"/>
</dbReference>
<evidence type="ECO:0000256" key="1">
    <source>
        <dbReference type="ARBA" id="ARBA00022603"/>
    </source>
</evidence>
<keyword evidence="1 4" id="KW-0489">Methyltransferase</keyword>
<reference evidence="5" key="1">
    <citation type="journal article" date="2019" name="Int. J. Syst. Evol. Microbiol.">
        <title>The Global Catalogue of Microorganisms (GCM) 10K type strain sequencing project: providing services to taxonomists for standard genome sequencing and annotation.</title>
        <authorList>
            <consortium name="The Broad Institute Genomics Platform"/>
            <consortium name="The Broad Institute Genome Sequencing Center for Infectious Disease"/>
            <person name="Wu L."/>
            <person name="Ma J."/>
        </authorList>
    </citation>
    <scope>NUCLEOTIDE SEQUENCE [LARGE SCALE GENOMIC DNA]</scope>
    <source>
        <strain evidence="5">JCM 9092</strain>
    </source>
</reference>
<comment type="caution">
    <text evidence="4">The sequence shown here is derived from an EMBL/GenBank/DDBJ whole genome shotgun (WGS) entry which is preliminary data.</text>
</comment>
<dbReference type="EMBL" id="BAAAUG010000162">
    <property type="protein sequence ID" value="GAA3140838.1"/>
    <property type="molecule type" value="Genomic_DNA"/>
</dbReference>
<dbReference type="PANTHER" id="PTHR43861">
    <property type="entry name" value="TRANS-ACONITATE 2-METHYLTRANSFERASE-RELATED"/>
    <property type="match status" value="1"/>
</dbReference>
<dbReference type="Gene3D" id="3.40.50.150">
    <property type="entry name" value="Vaccinia Virus protein VP39"/>
    <property type="match status" value="1"/>
</dbReference>
<organism evidence="4 5">
    <name type="scientific">Streptomyces rectiviolaceus</name>
    <dbReference type="NCBI Taxonomy" id="332591"/>
    <lineage>
        <taxon>Bacteria</taxon>
        <taxon>Bacillati</taxon>
        <taxon>Actinomycetota</taxon>
        <taxon>Actinomycetes</taxon>
        <taxon>Kitasatosporales</taxon>
        <taxon>Streptomycetaceae</taxon>
        <taxon>Streptomyces</taxon>
    </lineage>
</organism>
<dbReference type="PANTHER" id="PTHR43861:SF1">
    <property type="entry name" value="TRANS-ACONITATE 2-METHYLTRANSFERASE"/>
    <property type="match status" value="1"/>
</dbReference>
<name>A0ABP6NAP2_9ACTN</name>
<keyword evidence="2" id="KW-0808">Transferase</keyword>
<accession>A0ABP6NAP2</accession>
<dbReference type="Pfam" id="PF13649">
    <property type="entry name" value="Methyltransf_25"/>
    <property type="match status" value="1"/>
</dbReference>
<dbReference type="InterPro" id="IPR029063">
    <property type="entry name" value="SAM-dependent_MTases_sf"/>
</dbReference>